<dbReference type="SUPFAM" id="SSF64518">
    <property type="entry name" value="Phase 1 flagellin"/>
    <property type="match status" value="1"/>
</dbReference>
<gene>
    <name evidence="11" type="primary">flgK</name>
    <name evidence="11" type="ORF">IHQ68_04305</name>
</gene>
<evidence type="ECO:0000256" key="5">
    <source>
        <dbReference type="ARBA" id="ARBA00022525"/>
    </source>
</evidence>
<dbReference type="InterPro" id="IPR001444">
    <property type="entry name" value="Flag_bb_rod_N"/>
</dbReference>
<evidence type="ECO:0000256" key="2">
    <source>
        <dbReference type="ARBA" id="ARBA00004613"/>
    </source>
</evidence>
<comment type="subcellular location">
    <subcellularLocation>
        <location evidence="1">Bacterial flagellum basal body</location>
    </subcellularLocation>
    <subcellularLocation>
        <location evidence="2">Secreted</location>
    </subcellularLocation>
</comment>
<organism evidence="11 12">
    <name type="scientific">Chelatococcus sambhunathii</name>
    <dbReference type="NCBI Taxonomy" id="363953"/>
    <lineage>
        <taxon>Bacteria</taxon>
        <taxon>Pseudomonadati</taxon>
        <taxon>Pseudomonadota</taxon>
        <taxon>Alphaproteobacteria</taxon>
        <taxon>Hyphomicrobiales</taxon>
        <taxon>Chelatococcaceae</taxon>
        <taxon>Chelatococcus</taxon>
    </lineage>
</organism>
<protein>
    <recommendedName>
        <fullName evidence="4">Flagellar hook-associated protein 1</fullName>
    </recommendedName>
</protein>
<evidence type="ECO:0000256" key="3">
    <source>
        <dbReference type="ARBA" id="ARBA00009677"/>
    </source>
</evidence>
<evidence type="ECO:0000256" key="1">
    <source>
        <dbReference type="ARBA" id="ARBA00004117"/>
    </source>
</evidence>
<comment type="similarity">
    <text evidence="3">Belongs to the flagella basal body rod proteins family.</text>
</comment>
<feature type="domain" description="Flagellar basal-body/hook protein C-terminal" evidence="9">
    <location>
        <begin position="559"/>
        <end position="600"/>
    </location>
</feature>
<evidence type="ECO:0000256" key="7">
    <source>
        <dbReference type="SAM" id="Coils"/>
    </source>
</evidence>
<keyword evidence="7" id="KW-0175">Coiled coil</keyword>
<dbReference type="InterPro" id="IPR010930">
    <property type="entry name" value="Flg_bb/hook_C_dom"/>
</dbReference>
<evidence type="ECO:0000256" key="4">
    <source>
        <dbReference type="ARBA" id="ARBA00016244"/>
    </source>
</evidence>
<keyword evidence="5" id="KW-0964">Secreted</keyword>
<dbReference type="EMBL" id="JADBEO010000006">
    <property type="protein sequence ID" value="MDR4305848.1"/>
    <property type="molecule type" value="Genomic_DNA"/>
</dbReference>
<evidence type="ECO:0000259" key="9">
    <source>
        <dbReference type="Pfam" id="PF06429"/>
    </source>
</evidence>
<keyword evidence="12" id="KW-1185">Reference proteome</keyword>
<dbReference type="Proteomes" id="UP001181622">
    <property type="component" value="Unassembled WGS sequence"/>
</dbReference>
<evidence type="ECO:0000259" key="8">
    <source>
        <dbReference type="Pfam" id="PF00460"/>
    </source>
</evidence>
<accession>A0ABU1DCS4</accession>
<sequence>MGAALSGLKTTQRGLDVVSANIANSQTIGYTRKSLTVEPIVSGSYTTGVQVSDVRRELDLYLQKQLRIETGGAAYASQRASSLNSLQRIFGTPGGALSLDTAVNDFSSALDALATSPEDQSAQAKVIAQAQALAQSLNSASRDVQSLRSDADGKIGDGVATANEALKQIETLTDQIRAADARGESTSDLEDLRDAQIDTLSALMDVRVDDVGNGGVRIKTGAGLTLFDESGRATLSFNRAGSISPDMTREGGELSGITITRPSGQSVDLLAAGQLRSGSLKALAELRDETLPQAQAQLDEIAANLAQALGTNVIKGDAITGGVDLTTENASPGDRLSVTYSSGGVTRSVTIVNVTDSSQLPLDDGLTSDPNDTVIGIDFNSPTAAADLDAALQARGVAIDVAASSKGFSFTSGDPALTITDGASRITATELTGDGLALPVFTDAGAPYSGSLDGGSQRTGFAGRITVNPDLVVDPAKLTAYAADTGASDAARPEFLRDALKADRSFALDSGLGGASRPFTGSISEFTQGIISQQASASASASRISEGQSLVVSTLTDKFSEASGVDVDQEMGNLIQLQTAYGANARVVTAVKEMMDLLLRI</sequence>
<keyword evidence="6" id="KW-0975">Bacterial flagellum</keyword>
<dbReference type="InterPro" id="IPR053927">
    <property type="entry name" value="FlgK_helical"/>
</dbReference>
<dbReference type="Pfam" id="PF06429">
    <property type="entry name" value="Flg_bbr_C"/>
    <property type="match status" value="1"/>
</dbReference>
<dbReference type="NCBIfam" id="TIGR02492">
    <property type="entry name" value="flgK_ends"/>
    <property type="match status" value="1"/>
</dbReference>
<comment type="caution">
    <text evidence="11">The sequence shown here is derived from an EMBL/GenBank/DDBJ whole genome shotgun (WGS) entry which is preliminary data.</text>
</comment>
<keyword evidence="11" id="KW-0969">Cilium</keyword>
<name>A0ABU1DCS4_9HYPH</name>
<dbReference type="PANTHER" id="PTHR30033">
    <property type="entry name" value="FLAGELLAR HOOK-ASSOCIATED PROTEIN 1"/>
    <property type="match status" value="1"/>
</dbReference>
<reference evidence="11" key="1">
    <citation type="submission" date="2020-10" db="EMBL/GenBank/DDBJ databases">
        <authorList>
            <person name="Abbas A."/>
            <person name="Razzaq R."/>
            <person name="Waqas M."/>
            <person name="Abbas N."/>
            <person name="Nielsen T.K."/>
            <person name="Hansen L.H."/>
            <person name="Hussain S."/>
            <person name="Shahid M."/>
        </authorList>
    </citation>
    <scope>NUCLEOTIDE SEQUENCE</scope>
    <source>
        <strain evidence="11">S14</strain>
    </source>
</reference>
<evidence type="ECO:0000313" key="11">
    <source>
        <dbReference type="EMBL" id="MDR4305848.1"/>
    </source>
</evidence>
<feature type="domain" description="Flagellar basal body rod protein N-terminal" evidence="8">
    <location>
        <begin position="3"/>
        <end position="31"/>
    </location>
</feature>
<feature type="domain" description="Flagellar hook-associated protein FlgK helical" evidence="10">
    <location>
        <begin position="84"/>
        <end position="309"/>
    </location>
</feature>
<dbReference type="InterPro" id="IPR002371">
    <property type="entry name" value="FlgK"/>
</dbReference>
<dbReference type="Pfam" id="PF22638">
    <property type="entry name" value="FlgK_D1"/>
    <property type="match status" value="1"/>
</dbReference>
<dbReference type="Pfam" id="PF00460">
    <property type="entry name" value="Flg_bb_rod"/>
    <property type="match status" value="1"/>
</dbReference>
<keyword evidence="11" id="KW-0966">Cell projection</keyword>
<evidence type="ECO:0000313" key="12">
    <source>
        <dbReference type="Proteomes" id="UP001181622"/>
    </source>
</evidence>
<dbReference type="PANTHER" id="PTHR30033:SF1">
    <property type="entry name" value="FLAGELLAR HOOK-ASSOCIATED PROTEIN 1"/>
    <property type="match status" value="1"/>
</dbReference>
<feature type="coiled-coil region" evidence="7">
    <location>
        <begin position="130"/>
        <end position="182"/>
    </location>
</feature>
<keyword evidence="11" id="KW-0282">Flagellum</keyword>
<dbReference type="PRINTS" id="PR01005">
    <property type="entry name" value="FLGHOOKAP1"/>
</dbReference>
<evidence type="ECO:0000256" key="6">
    <source>
        <dbReference type="ARBA" id="ARBA00023143"/>
    </source>
</evidence>
<evidence type="ECO:0000259" key="10">
    <source>
        <dbReference type="Pfam" id="PF22638"/>
    </source>
</evidence>
<proteinExistence type="inferred from homology"/>